<dbReference type="Proteomes" id="UP000188912">
    <property type="component" value="Chromosome"/>
</dbReference>
<dbReference type="InterPro" id="IPR039418">
    <property type="entry name" value="LexA-like"/>
</dbReference>
<dbReference type="InterPro" id="IPR001387">
    <property type="entry name" value="Cro/C1-type_HTH"/>
</dbReference>
<reference evidence="3 4" key="2">
    <citation type="journal article" date="2016" name="Sci. Rep.">
        <title>The genome of Rhizobiales bacteria in predatory ants reveals urease gene functions but no genes for nitrogen fixation.</title>
        <authorList>
            <person name="Neuvonen M.M."/>
            <person name="Tamarit D."/>
            <person name="Naslund K."/>
            <person name="Liebig J."/>
            <person name="Feldhaar H."/>
            <person name="Moran N.A."/>
            <person name="Guy L."/>
            <person name="Andersson S.G."/>
        </authorList>
    </citation>
    <scope>NUCLEOTIDE SEQUENCE [LARGE SCALE GENOMIC DNA]</scope>
    <source>
        <strain evidence="3 4">Hsal</strain>
    </source>
</reference>
<dbReference type="Gene3D" id="1.10.260.40">
    <property type="entry name" value="lambda repressor-like DNA-binding domains"/>
    <property type="match status" value="1"/>
</dbReference>
<dbReference type="InterPro" id="IPR036286">
    <property type="entry name" value="LexA/Signal_pep-like_sf"/>
</dbReference>
<dbReference type="PROSITE" id="PS50943">
    <property type="entry name" value="HTH_CROC1"/>
    <property type="match status" value="1"/>
</dbReference>
<dbReference type="AlphaFoldDB" id="A0A1U9JWC3"/>
<dbReference type="KEGG" id="thd:BHV28_14960"/>
<accession>A0A1U9JWC3</accession>
<dbReference type="Pfam" id="PF00717">
    <property type="entry name" value="Peptidase_S24"/>
    <property type="match status" value="1"/>
</dbReference>
<evidence type="ECO:0000313" key="3">
    <source>
        <dbReference type="EMBL" id="AQS42177.1"/>
    </source>
</evidence>
<keyword evidence="1 3" id="KW-0238">DNA-binding</keyword>
<dbReference type="PANTHER" id="PTHR46558">
    <property type="entry name" value="TRACRIPTIONAL REGULATORY PROTEIN-RELATED-RELATED"/>
    <property type="match status" value="1"/>
</dbReference>
<evidence type="ECO:0000256" key="1">
    <source>
        <dbReference type="ARBA" id="ARBA00023125"/>
    </source>
</evidence>
<sequence>MTLGERIRKAREQAGMTQDQFSLLVGVTKGAISQWESDKTAPRYKVLPAIASATNTSVSWLLGDAPDGFREQSETDFTSAEGQTDAVKAIPVYAQNEALPDDFFIRNNGTYKIPCPRQLVSVPGVYAVRVVGMAMSPRYENNETVIIDPQHSLEMNDYVAAAIRHAHGQAQIILGRLVRNDKAGLILKQLNPNVTLHFPDRDVVAIGFIAISSVIF</sequence>
<dbReference type="CDD" id="cd06529">
    <property type="entry name" value="S24_LexA-like"/>
    <property type="match status" value="1"/>
</dbReference>
<dbReference type="InterPro" id="IPR010982">
    <property type="entry name" value="Lambda_DNA-bd_dom_sf"/>
</dbReference>
<name>A0A1U9JWC3_9HYPH</name>
<dbReference type="Pfam" id="PF01381">
    <property type="entry name" value="HTH_3"/>
    <property type="match status" value="1"/>
</dbReference>
<feature type="domain" description="HTH cro/C1-type" evidence="2">
    <location>
        <begin position="7"/>
        <end position="61"/>
    </location>
</feature>
<gene>
    <name evidence="3" type="ORF">BHV28_14960</name>
</gene>
<dbReference type="GO" id="GO:0003677">
    <property type="term" value="F:DNA binding"/>
    <property type="evidence" value="ECO:0007669"/>
    <property type="project" value="UniProtKB-KW"/>
</dbReference>
<dbReference type="SMART" id="SM00530">
    <property type="entry name" value="HTH_XRE"/>
    <property type="match status" value="1"/>
</dbReference>
<dbReference type="SUPFAM" id="SSF47413">
    <property type="entry name" value="lambda repressor-like DNA-binding domains"/>
    <property type="match status" value="1"/>
</dbReference>
<evidence type="ECO:0000313" key="4">
    <source>
        <dbReference type="Proteomes" id="UP000188912"/>
    </source>
</evidence>
<dbReference type="PANTHER" id="PTHR46558:SF11">
    <property type="entry name" value="HTH-TYPE TRANSCRIPTIONAL REGULATOR XRE"/>
    <property type="match status" value="1"/>
</dbReference>
<dbReference type="EMBL" id="CP017315">
    <property type="protein sequence ID" value="AQS42177.1"/>
    <property type="molecule type" value="Genomic_DNA"/>
</dbReference>
<dbReference type="Gene3D" id="2.10.109.10">
    <property type="entry name" value="Umud Fragment, subunit A"/>
    <property type="match status" value="1"/>
</dbReference>
<dbReference type="STRING" id="1902579.BHV28_14960"/>
<dbReference type="CDD" id="cd00093">
    <property type="entry name" value="HTH_XRE"/>
    <property type="match status" value="1"/>
</dbReference>
<keyword evidence="4" id="KW-1185">Reference proteome</keyword>
<dbReference type="SUPFAM" id="SSF51306">
    <property type="entry name" value="LexA/Signal peptidase"/>
    <property type="match status" value="1"/>
</dbReference>
<organism evidence="3 4">
    <name type="scientific">Candidatus Tokpelaia hoelldobleri</name>
    <dbReference type="NCBI Taxonomy" id="1902579"/>
    <lineage>
        <taxon>Bacteria</taxon>
        <taxon>Pseudomonadati</taxon>
        <taxon>Pseudomonadota</taxon>
        <taxon>Alphaproteobacteria</taxon>
        <taxon>Hyphomicrobiales</taxon>
        <taxon>Candidatus Tokpelaia</taxon>
    </lineage>
</organism>
<evidence type="ECO:0000259" key="2">
    <source>
        <dbReference type="PROSITE" id="PS50943"/>
    </source>
</evidence>
<dbReference type="InterPro" id="IPR015927">
    <property type="entry name" value="Peptidase_S24_S26A/B/C"/>
</dbReference>
<proteinExistence type="predicted"/>
<reference evidence="3 4" key="1">
    <citation type="journal article" date="2010" name="Science">
        <title>Genomic comparison of the ants Camponotus floridanus and Harpegnathos saltator.</title>
        <authorList>
            <person name="Bonasio R."/>
            <person name="Zhang G."/>
            <person name="Ye C."/>
            <person name="Mutti N.S."/>
            <person name="Fang X."/>
            <person name="Qin N."/>
            <person name="Donahue G."/>
            <person name="Yang P."/>
            <person name="Li Q."/>
            <person name="Li C."/>
            <person name="Zhang P."/>
            <person name="Huang Z."/>
            <person name="Berger S.L."/>
            <person name="Reinberg D."/>
            <person name="Wang J."/>
            <person name="Liebig J."/>
        </authorList>
    </citation>
    <scope>NUCLEOTIDE SEQUENCE [LARGE SCALE GENOMIC DNA]</scope>
    <source>
        <strain evidence="3 4">Hsal</strain>
    </source>
</reference>
<protein>
    <submittedName>
        <fullName evidence="3">DNA-binding protein</fullName>
    </submittedName>
</protein>